<feature type="domain" description="ABC transmembrane type-1" evidence="15">
    <location>
        <begin position="503"/>
        <end position="706"/>
    </location>
</feature>
<dbReference type="InterPro" id="IPR001841">
    <property type="entry name" value="Znf_RING"/>
</dbReference>
<dbReference type="NCBIfam" id="TIGR02140">
    <property type="entry name" value="permease_CysW"/>
    <property type="match status" value="1"/>
</dbReference>
<feature type="transmembrane region" description="Helical" evidence="13">
    <location>
        <begin position="538"/>
        <end position="562"/>
    </location>
</feature>
<dbReference type="PANTHER" id="PTHR30406:SF1">
    <property type="entry name" value="SULFATE TRANSPORT SYSTEM PERMEASE PROTEIN CYSW"/>
    <property type="match status" value="1"/>
</dbReference>
<evidence type="ECO:0000256" key="13">
    <source>
        <dbReference type="SAM" id="Phobius"/>
    </source>
</evidence>
<dbReference type="SUPFAM" id="SSF48403">
    <property type="entry name" value="Ankyrin repeat"/>
    <property type="match status" value="1"/>
</dbReference>
<sequence>MLACLKHLSHPCYCEIRLLACRARGTTLLSTMCLADRNSGMGLGVASDLPCGQLCGALATAAPPARQQIQPQSDFHEHLATGLATSPCGASQPGHTAICSGEEEARIRKAVTQNPRLTTWVSKASGRTLFHAAAVSGRKDVLMLLYDTLSRQVSGKNRQKATQSIQAVLNFQNFKGETALLLACKKGHAECPIPLPACGAPLSDGQLRFVDTQSASRFTALHMAAAHGHYSAVKALISSKATLTLRCEGTLHAETLPSTMWPQGTTPLHMAASRGNLPMSRLMLQSDLVAAVSHESQRDLRALRDANDKAPVDIARNMGADNTLIQLLDPEVPLEICYDRNVEFEVSGCDHTVCYKCAKLICRKGVRDTPSCPFCRRTIEGFNRARRESSDHAPPLFQTACRFATRASRDKRPSQLRVANSDSNWQQEEEEYEEEEDEDEEESSVEAGGKVDSPGKALLVAIAFFYVGIVLVVPTANVFYQAFRRGFMPFVEQFSDPDLLQAIKMTGLLALVAVPLNTLFGVTAAIQITRNEFRGKSVLISLLDLPFSISPVVAGLMLTLLYGRNGWFAPLIRATNFPIVFAFPGMALATIFVTLPFVARELIPILEAMDLAEEEAARTLGANDWEVFWNVTLPNIRWGLIYGIILTNARAMGEFGAVSVISGNIIGKTQTLTLFVESSYKEYNNEAAFSASVLLCVVALISLIIKERIEREFLKNE</sequence>
<name>A0AAW1T289_9CHLO</name>
<feature type="domain" description="RING-type" evidence="14">
    <location>
        <begin position="336"/>
        <end position="376"/>
    </location>
</feature>
<dbReference type="Pfam" id="PF00023">
    <property type="entry name" value="Ank"/>
    <property type="match status" value="1"/>
</dbReference>
<feature type="compositionally biased region" description="Acidic residues" evidence="12">
    <location>
        <begin position="427"/>
        <end position="444"/>
    </location>
</feature>
<evidence type="ECO:0000256" key="5">
    <source>
        <dbReference type="ARBA" id="ARBA00022771"/>
    </source>
</evidence>
<dbReference type="CDD" id="cd06261">
    <property type="entry name" value="TM_PBP2"/>
    <property type="match status" value="1"/>
</dbReference>
<keyword evidence="7 13" id="KW-1133">Transmembrane helix</keyword>
<evidence type="ECO:0000256" key="7">
    <source>
        <dbReference type="ARBA" id="ARBA00022989"/>
    </source>
</evidence>
<dbReference type="PROSITE" id="PS50089">
    <property type="entry name" value="ZF_RING_2"/>
    <property type="match status" value="1"/>
</dbReference>
<keyword evidence="17" id="KW-1185">Reference proteome</keyword>
<keyword evidence="6" id="KW-0862">Zinc</keyword>
<feature type="repeat" description="ANK" evidence="10">
    <location>
        <begin position="216"/>
        <end position="248"/>
    </location>
</feature>
<feature type="repeat" description="ANK" evidence="10">
    <location>
        <begin position="263"/>
        <end position="285"/>
    </location>
</feature>
<dbReference type="PROSITE" id="PS50297">
    <property type="entry name" value="ANK_REP_REGION"/>
    <property type="match status" value="2"/>
</dbReference>
<dbReference type="Pfam" id="PF12796">
    <property type="entry name" value="Ank_2"/>
    <property type="match status" value="1"/>
</dbReference>
<dbReference type="InterPro" id="IPR005667">
    <property type="entry name" value="Sulph_transpt2"/>
</dbReference>
<evidence type="ECO:0000256" key="1">
    <source>
        <dbReference type="ARBA" id="ARBA00004446"/>
    </source>
</evidence>
<dbReference type="Gene3D" id="3.30.40.10">
    <property type="entry name" value="Zinc/RING finger domain, C3HC4 (zinc finger)"/>
    <property type="match status" value="1"/>
</dbReference>
<dbReference type="PROSITE" id="PS50088">
    <property type="entry name" value="ANK_REPEAT"/>
    <property type="match status" value="2"/>
</dbReference>
<keyword evidence="3 13" id="KW-0812">Transmembrane</keyword>
<dbReference type="InterPro" id="IPR017907">
    <property type="entry name" value="Znf_RING_CS"/>
</dbReference>
<dbReference type="Pfam" id="PF00528">
    <property type="entry name" value="BPD_transp_1"/>
    <property type="match status" value="1"/>
</dbReference>
<evidence type="ECO:0000256" key="3">
    <source>
        <dbReference type="ARBA" id="ARBA00022692"/>
    </source>
</evidence>
<dbReference type="PROSITE" id="PS50928">
    <property type="entry name" value="ABC_TM1"/>
    <property type="match status" value="1"/>
</dbReference>
<reference evidence="16 17" key="1">
    <citation type="journal article" date="2024" name="Nat. Commun.">
        <title>Phylogenomics reveals the evolutionary origins of lichenization in chlorophyte algae.</title>
        <authorList>
            <person name="Puginier C."/>
            <person name="Libourel C."/>
            <person name="Otte J."/>
            <person name="Skaloud P."/>
            <person name="Haon M."/>
            <person name="Grisel S."/>
            <person name="Petersen M."/>
            <person name="Berrin J.G."/>
            <person name="Delaux P.M."/>
            <person name="Dal Grande F."/>
            <person name="Keller J."/>
        </authorList>
    </citation>
    <scope>NUCLEOTIDE SEQUENCE [LARGE SCALE GENOMIC DNA]</scope>
    <source>
        <strain evidence="16 17">SAG 2523</strain>
    </source>
</reference>
<evidence type="ECO:0000256" key="6">
    <source>
        <dbReference type="ARBA" id="ARBA00022833"/>
    </source>
</evidence>
<evidence type="ECO:0000256" key="2">
    <source>
        <dbReference type="ARBA" id="ARBA00022448"/>
    </source>
</evidence>
<dbReference type="GO" id="GO:0042170">
    <property type="term" value="C:plastid membrane"/>
    <property type="evidence" value="ECO:0007669"/>
    <property type="project" value="UniProtKB-SubCell"/>
</dbReference>
<dbReference type="Gene3D" id="1.25.40.20">
    <property type="entry name" value="Ankyrin repeat-containing domain"/>
    <property type="match status" value="2"/>
</dbReference>
<comment type="caution">
    <text evidence="16">The sequence shown here is derived from an EMBL/GenBank/DDBJ whole genome shotgun (WGS) entry which is preliminary data.</text>
</comment>
<protein>
    <submittedName>
        <fullName evidence="16">Uncharacterized protein</fullName>
    </submittedName>
</protein>
<dbReference type="PANTHER" id="PTHR30406">
    <property type="entry name" value="SULFATE TRANSPORT SYSTEM PERMEASE PROTEIN"/>
    <property type="match status" value="1"/>
</dbReference>
<dbReference type="SMART" id="SM00248">
    <property type="entry name" value="ANK"/>
    <property type="match status" value="4"/>
</dbReference>
<dbReference type="InterPro" id="IPR013083">
    <property type="entry name" value="Znf_RING/FYVE/PHD"/>
</dbReference>
<feature type="compositionally biased region" description="Polar residues" evidence="12">
    <location>
        <begin position="417"/>
        <end position="426"/>
    </location>
</feature>
<dbReference type="InterPro" id="IPR035906">
    <property type="entry name" value="MetI-like_sf"/>
</dbReference>
<feature type="transmembrane region" description="Helical" evidence="13">
    <location>
        <begin position="458"/>
        <end position="483"/>
    </location>
</feature>
<dbReference type="Gene3D" id="1.10.3720.10">
    <property type="entry name" value="MetI-like"/>
    <property type="match status" value="1"/>
</dbReference>
<feature type="transmembrane region" description="Helical" evidence="13">
    <location>
        <begin position="503"/>
        <end position="526"/>
    </location>
</feature>
<dbReference type="InterPro" id="IPR011866">
    <property type="entry name" value="CysW_permease"/>
</dbReference>
<evidence type="ECO:0000259" key="14">
    <source>
        <dbReference type="PROSITE" id="PS50089"/>
    </source>
</evidence>
<keyword evidence="10" id="KW-0040">ANK repeat</keyword>
<keyword evidence="5 11" id="KW-0863">Zinc-finger</keyword>
<feature type="region of interest" description="Disordered" evidence="12">
    <location>
        <begin position="412"/>
        <end position="450"/>
    </location>
</feature>
<keyword evidence="4" id="KW-0479">Metal-binding</keyword>
<dbReference type="SUPFAM" id="SSF161098">
    <property type="entry name" value="MetI-like"/>
    <property type="match status" value="1"/>
</dbReference>
<evidence type="ECO:0000256" key="10">
    <source>
        <dbReference type="PROSITE-ProRule" id="PRU00023"/>
    </source>
</evidence>
<dbReference type="InterPro" id="IPR002110">
    <property type="entry name" value="Ankyrin_rpt"/>
</dbReference>
<evidence type="ECO:0000256" key="12">
    <source>
        <dbReference type="SAM" id="MobiDB-lite"/>
    </source>
</evidence>
<evidence type="ECO:0000256" key="9">
    <source>
        <dbReference type="ARBA" id="ARBA00023136"/>
    </source>
</evidence>
<feature type="transmembrane region" description="Helical" evidence="13">
    <location>
        <begin position="687"/>
        <end position="705"/>
    </location>
</feature>
<evidence type="ECO:0000259" key="15">
    <source>
        <dbReference type="PROSITE" id="PS50928"/>
    </source>
</evidence>
<keyword evidence="8" id="KW-0764">Sulfate transport</keyword>
<dbReference type="SUPFAM" id="SSF57850">
    <property type="entry name" value="RING/U-box"/>
    <property type="match status" value="1"/>
</dbReference>
<dbReference type="GO" id="GO:0008270">
    <property type="term" value="F:zinc ion binding"/>
    <property type="evidence" value="ECO:0007669"/>
    <property type="project" value="UniProtKB-KW"/>
</dbReference>
<dbReference type="GO" id="GO:0005886">
    <property type="term" value="C:plasma membrane"/>
    <property type="evidence" value="ECO:0007669"/>
    <property type="project" value="InterPro"/>
</dbReference>
<dbReference type="PROSITE" id="PS00518">
    <property type="entry name" value="ZF_RING_1"/>
    <property type="match status" value="1"/>
</dbReference>
<dbReference type="EMBL" id="JALJOV010000423">
    <property type="protein sequence ID" value="KAK9863847.1"/>
    <property type="molecule type" value="Genomic_DNA"/>
</dbReference>
<dbReference type="CDD" id="cd16449">
    <property type="entry name" value="RING-HC"/>
    <property type="match status" value="1"/>
</dbReference>
<dbReference type="AlphaFoldDB" id="A0AAW1T289"/>
<evidence type="ECO:0000256" key="8">
    <source>
        <dbReference type="ARBA" id="ARBA00023032"/>
    </source>
</evidence>
<dbReference type="GO" id="GO:0015419">
    <property type="term" value="F:ABC-type sulfate transporter activity"/>
    <property type="evidence" value="ECO:0007669"/>
    <property type="project" value="InterPro"/>
</dbReference>
<gene>
    <name evidence="16" type="ORF">WJX84_011470</name>
</gene>
<evidence type="ECO:0000256" key="4">
    <source>
        <dbReference type="ARBA" id="ARBA00022723"/>
    </source>
</evidence>
<evidence type="ECO:0000313" key="17">
    <source>
        <dbReference type="Proteomes" id="UP001485043"/>
    </source>
</evidence>
<dbReference type="Proteomes" id="UP001485043">
    <property type="component" value="Unassembled WGS sequence"/>
</dbReference>
<dbReference type="NCBIfam" id="TIGR00969">
    <property type="entry name" value="3a0106s02"/>
    <property type="match status" value="1"/>
</dbReference>
<comment type="subcellular location">
    <subcellularLocation>
        <location evidence="1">Plastid membrane</location>
        <topology evidence="1">Multi-pass membrane protein</topology>
    </subcellularLocation>
</comment>
<feature type="transmembrane region" description="Helical" evidence="13">
    <location>
        <begin position="577"/>
        <end position="599"/>
    </location>
</feature>
<dbReference type="InterPro" id="IPR000515">
    <property type="entry name" value="MetI-like"/>
</dbReference>
<evidence type="ECO:0000256" key="11">
    <source>
        <dbReference type="PROSITE-ProRule" id="PRU00175"/>
    </source>
</evidence>
<organism evidence="16 17">
    <name type="scientific">Apatococcus fuscideae</name>
    <dbReference type="NCBI Taxonomy" id="2026836"/>
    <lineage>
        <taxon>Eukaryota</taxon>
        <taxon>Viridiplantae</taxon>
        <taxon>Chlorophyta</taxon>
        <taxon>core chlorophytes</taxon>
        <taxon>Trebouxiophyceae</taxon>
        <taxon>Chlorellales</taxon>
        <taxon>Chlorellaceae</taxon>
        <taxon>Apatococcus</taxon>
    </lineage>
</organism>
<keyword evidence="2" id="KW-0813">Transport</keyword>
<proteinExistence type="predicted"/>
<dbReference type="InterPro" id="IPR036770">
    <property type="entry name" value="Ankyrin_rpt-contain_sf"/>
</dbReference>
<accession>A0AAW1T289</accession>
<evidence type="ECO:0000313" key="16">
    <source>
        <dbReference type="EMBL" id="KAK9863847.1"/>
    </source>
</evidence>
<keyword evidence="9 13" id="KW-0472">Membrane</keyword>